<protein>
    <submittedName>
        <fullName evidence="8">THO complex subunit 7 homolog</fullName>
    </submittedName>
</protein>
<keyword evidence="3 5" id="KW-0175">Coiled coil</keyword>
<gene>
    <name evidence="8" type="primary">LOC108559761</name>
</gene>
<dbReference type="PANTHER" id="PTHR23405:SF5">
    <property type="entry name" value="THO COMPLEX SUBUNIT 7 HOMOLOG"/>
    <property type="match status" value="1"/>
</dbReference>
<evidence type="ECO:0000313" key="7">
    <source>
        <dbReference type="Proteomes" id="UP000695000"/>
    </source>
</evidence>
<dbReference type="Proteomes" id="UP000695000">
    <property type="component" value="Unplaced"/>
</dbReference>
<accession>A0ABM1MDE6</accession>
<evidence type="ECO:0000256" key="2">
    <source>
        <dbReference type="ARBA" id="ARBA00006482"/>
    </source>
</evidence>
<comment type="similarity">
    <text evidence="2">Belongs to the THOC7 family.</text>
</comment>
<evidence type="ECO:0000256" key="5">
    <source>
        <dbReference type="SAM" id="Coils"/>
    </source>
</evidence>
<evidence type="ECO:0000256" key="6">
    <source>
        <dbReference type="SAM" id="MobiDB-lite"/>
    </source>
</evidence>
<name>A0ABM1MDE6_NICVS</name>
<evidence type="ECO:0000313" key="8">
    <source>
        <dbReference type="RefSeq" id="XP_017772596.1"/>
    </source>
</evidence>
<proteinExistence type="inferred from homology"/>
<evidence type="ECO:0000256" key="1">
    <source>
        <dbReference type="ARBA" id="ARBA00004123"/>
    </source>
</evidence>
<dbReference type="PANTHER" id="PTHR23405">
    <property type="entry name" value="MAINTENANCE OF KILLER 16 MAK16 PROTEIN-RELATED"/>
    <property type="match status" value="1"/>
</dbReference>
<dbReference type="RefSeq" id="XP_017772596.1">
    <property type="nucleotide sequence ID" value="XM_017917107.1"/>
</dbReference>
<reference evidence="8" key="1">
    <citation type="submission" date="2025-08" db="UniProtKB">
        <authorList>
            <consortium name="RefSeq"/>
        </authorList>
    </citation>
    <scope>IDENTIFICATION</scope>
    <source>
        <tissue evidence="8">Whole Larva</tissue>
    </source>
</reference>
<keyword evidence="4" id="KW-0539">Nucleus</keyword>
<keyword evidence="7" id="KW-1185">Reference proteome</keyword>
<dbReference type="GeneID" id="108559761"/>
<sequence>MSDEEVIRRRLLIDGDGTGDDRRLNTILKTIIKWTNSDLNEVENDNTYDRLLCQLNQCEYSTKRSTVLANTNNLQLQRYKQLQSVLEIKINDVKEGIEHSKVNLEDAKISKRNRMQYDLLAQSIKEQPARSDTDKRLAALHGELNELKEESQSIDQKLENRRKQFYVLVSSANQLRTMVEEMKNEDAMNTSLDDITNSPGPEPMSE</sequence>
<dbReference type="Pfam" id="PF05615">
    <property type="entry name" value="THOC7"/>
    <property type="match status" value="1"/>
</dbReference>
<evidence type="ECO:0000256" key="3">
    <source>
        <dbReference type="ARBA" id="ARBA00023054"/>
    </source>
</evidence>
<evidence type="ECO:0000256" key="4">
    <source>
        <dbReference type="ARBA" id="ARBA00023242"/>
    </source>
</evidence>
<feature type="coiled-coil region" evidence="5">
    <location>
        <begin position="130"/>
        <end position="164"/>
    </location>
</feature>
<comment type="subcellular location">
    <subcellularLocation>
        <location evidence="1">Nucleus</location>
    </subcellularLocation>
</comment>
<feature type="compositionally biased region" description="Polar residues" evidence="6">
    <location>
        <begin position="187"/>
        <end position="199"/>
    </location>
</feature>
<dbReference type="InterPro" id="IPR008501">
    <property type="entry name" value="THOC7/Mft1"/>
</dbReference>
<organism evidence="7 8">
    <name type="scientific">Nicrophorus vespilloides</name>
    <name type="common">Boreal carrion beetle</name>
    <dbReference type="NCBI Taxonomy" id="110193"/>
    <lineage>
        <taxon>Eukaryota</taxon>
        <taxon>Metazoa</taxon>
        <taxon>Ecdysozoa</taxon>
        <taxon>Arthropoda</taxon>
        <taxon>Hexapoda</taxon>
        <taxon>Insecta</taxon>
        <taxon>Pterygota</taxon>
        <taxon>Neoptera</taxon>
        <taxon>Endopterygota</taxon>
        <taxon>Coleoptera</taxon>
        <taxon>Polyphaga</taxon>
        <taxon>Staphyliniformia</taxon>
        <taxon>Silphidae</taxon>
        <taxon>Nicrophorinae</taxon>
        <taxon>Nicrophorus</taxon>
    </lineage>
</organism>
<feature type="region of interest" description="Disordered" evidence="6">
    <location>
        <begin position="183"/>
        <end position="206"/>
    </location>
</feature>